<dbReference type="EMBL" id="JBHEZY010000009">
    <property type="protein sequence ID" value="MFC1433468.1"/>
    <property type="molecule type" value="Genomic_DNA"/>
</dbReference>
<protein>
    <submittedName>
        <fullName evidence="3">DUF461 domain-containing protein</fullName>
    </submittedName>
</protein>
<evidence type="ECO:0000256" key="1">
    <source>
        <dbReference type="SAM" id="MobiDB-lite"/>
    </source>
</evidence>
<evidence type="ECO:0000313" key="3">
    <source>
        <dbReference type="EMBL" id="MFC1433468.1"/>
    </source>
</evidence>
<evidence type="ECO:0000256" key="2">
    <source>
        <dbReference type="SAM" id="SignalP"/>
    </source>
</evidence>
<feature type="signal peptide" evidence="2">
    <location>
        <begin position="1"/>
        <end position="22"/>
    </location>
</feature>
<gene>
    <name evidence="3" type="ORF">ACEZDB_22740</name>
</gene>
<feature type="compositionally biased region" description="Low complexity" evidence="1">
    <location>
        <begin position="172"/>
        <end position="194"/>
    </location>
</feature>
<sequence>MSRSLRRGAVAAVIIATAPILAACSAGDSAATLQVKPDNAATSIPLADGTALKLNGITVVTDATGKAPASVVVNIANGGPTADTLTGVTVDGVPAVLSGSPTIPSLGSLALGAPGQASATVPTLNATPGQNTAVSFTFTTAGSAQVQALVTTGTGEYASYAPSPSPTPTPTPVATATATATSTATATATSTKKP</sequence>
<feature type="chain" id="PRO_5046476841" evidence="2">
    <location>
        <begin position="23"/>
        <end position="194"/>
    </location>
</feature>
<name>A0ABV6X611_9ACTN</name>
<keyword evidence="2" id="KW-0732">Signal</keyword>
<evidence type="ECO:0000313" key="4">
    <source>
        <dbReference type="Proteomes" id="UP001592530"/>
    </source>
</evidence>
<accession>A0ABV6X611</accession>
<dbReference type="RefSeq" id="WP_380555546.1">
    <property type="nucleotide sequence ID" value="NZ_JBHEZY010000009.1"/>
</dbReference>
<dbReference type="PROSITE" id="PS51257">
    <property type="entry name" value="PROKAR_LIPOPROTEIN"/>
    <property type="match status" value="1"/>
</dbReference>
<proteinExistence type="predicted"/>
<comment type="caution">
    <text evidence="3">The sequence shown here is derived from an EMBL/GenBank/DDBJ whole genome shotgun (WGS) entry which is preliminary data.</text>
</comment>
<reference evidence="3 4" key="1">
    <citation type="submission" date="2024-09" db="EMBL/GenBank/DDBJ databases">
        <authorList>
            <person name="Lee S.D."/>
        </authorList>
    </citation>
    <scope>NUCLEOTIDE SEQUENCE [LARGE SCALE GENOMIC DNA]</scope>
    <source>
        <strain evidence="3 4">N1-3</strain>
    </source>
</reference>
<feature type="region of interest" description="Disordered" evidence="1">
    <location>
        <begin position="157"/>
        <end position="194"/>
    </location>
</feature>
<dbReference type="Proteomes" id="UP001592530">
    <property type="component" value="Unassembled WGS sequence"/>
</dbReference>
<organism evidence="3 4">
    <name type="scientific">Streptacidiphilus alkalitolerans</name>
    <dbReference type="NCBI Taxonomy" id="3342712"/>
    <lineage>
        <taxon>Bacteria</taxon>
        <taxon>Bacillati</taxon>
        <taxon>Actinomycetota</taxon>
        <taxon>Actinomycetes</taxon>
        <taxon>Kitasatosporales</taxon>
        <taxon>Streptomycetaceae</taxon>
        <taxon>Streptacidiphilus</taxon>
    </lineage>
</organism>